<gene>
    <name evidence="1" type="ORF">C1N66_17425</name>
</gene>
<accession>A0AB73UKR5</accession>
<dbReference type="EMBL" id="CP028009">
    <property type="protein sequence ID" value="QHV44819.1"/>
    <property type="molecule type" value="Genomic_DNA"/>
</dbReference>
<dbReference type="AlphaFoldDB" id="A0AB73UKR5"/>
<proteinExistence type="predicted"/>
<protein>
    <recommendedName>
        <fullName evidence="3">Phage protein</fullName>
    </recommendedName>
</protein>
<reference evidence="1 2" key="1">
    <citation type="submission" date="2018-03" db="EMBL/GenBank/DDBJ databases">
        <title>The complete genome of bacterial strain SGAir0260.</title>
        <authorList>
            <person name="Schuster S.C."/>
        </authorList>
    </citation>
    <scope>NUCLEOTIDE SEQUENCE [LARGE SCALE GENOMIC DNA]</scope>
    <source>
        <strain evidence="1 2">SGAir0260</strain>
    </source>
</reference>
<evidence type="ECO:0000313" key="1">
    <source>
        <dbReference type="EMBL" id="QHV44819.1"/>
    </source>
</evidence>
<sequence length="224" mass="26303">MSQAVRSKRKEMESGDRVVLINEIKNGVIEIPPLEEGRIIDLRNQVEANVWFYGIGHFRTEPISEALQLDTSFHKNGKLQGIVLELKRESFAIKHQYNEKFERHTVNEDKALTIPFFEKHDDYRFPSNTQKNVGGGKFETIYQYYLNYIIDAVEDGFEEWVNSALKTREIEEHEKESGEYPEEWERCLTDESNDLFFKKQRELELAFAKATGVYYNFQGGLVFE</sequence>
<evidence type="ECO:0008006" key="3">
    <source>
        <dbReference type="Google" id="ProtNLM"/>
    </source>
</evidence>
<organism evidence="1 2">
    <name type="scientific">Bacillus cereus</name>
    <dbReference type="NCBI Taxonomy" id="1396"/>
    <lineage>
        <taxon>Bacteria</taxon>
        <taxon>Bacillati</taxon>
        <taxon>Bacillota</taxon>
        <taxon>Bacilli</taxon>
        <taxon>Bacillales</taxon>
        <taxon>Bacillaceae</taxon>
        <taxon>Bacillus</taxon>
        <taxon>Bacillus cereus group</taxon>
    </lineage>
</organism>
<dbReference type="Proteomes" id="UP000464780">
    <property type="component" value="Chromosome"/>
</dbReference>
<dbReference type="RefSeq" id="WP_162280226.1">
    <property type="nucleotide sequence ID" value="NZ_CP028009.1"/>
</dbReference>
<evidence type="ECO:0000313" key="2">
    <source>
        <dbReference type="Proteomes" id="UP000464780"/>
    </source>
</evidence>
<name>A0AB73UKR5_BACCE</name>